<dbReference type="Gene3D" id="2.60.40.10">
    <property type="entry name" value="Immunoglobulins"/>
    <property type="match status" value="1"/>
</dbReference>
<keyword evidence="20" id="KW-0418">Kinase</keyword>
<comment type="subunit">
    <text evidence="38">Heterotetramer upon binding of the ligand. The heterotetramer is composed of an ephrin dimer and a receptor dimer. Oligomerization is probably required to induce biological responses. May also form heterodimers with other ephrin receptors. Interacts with FYN; possible downstream effector of EPHA8 in regulation of cell adhesion. Interacts with PIK3CG; regulates integrin-mediated cell adhesion to substrate. Interacts with TIAM1; regulates clathrin-mediated endocytosis of EPHA8. Interacts with ANKS1A and ANKS1B; EPHA8 kinase activity-independent but stimulated by EPHA8 ubiquitination.</text>
</comment>
<dbReference type="GO" id="GO:0008270">
    <property type="term" value="F:zinc ion binding"/>
    <property type="evidence" value="ECO:0007669"/>
    <property type="project" value="UniProtKB-KW"/>
</dbReference>
<evidence type="ECO:0000256" key="7">
    <source>
        <dbReference type="ARBA" id="ARBA00011902"/>
    </source>
</evidence>
<dbReference type="InterPro" id="IPR011009">
    <property type="entry name" value="Kinase-like_dom_sf"/>
</dbReference>
<keyword evidence="13 45" id="KW-0812">Transmembrane</keyword>
<keyword evidence="24" id="KW-0130">Cell adhesion</keyword>
<feature type="region of interest" description="Disordered" evidence="44">
    <location>
        <begin position="779"/>
        <end position="800"/>
    </location>
</feature>
<dbReference type="FunFam" id="3.30.160.60:FF:000645">
    <property type="entry name" value="Zinc finger and BTB domain containing 40"/>
    <property type="match status" value="1"/>
</dbReference>
<accession>A0A091DK99</accession>
<feature type="domain" description="Eph LBD" evidence="51">
    <location>
        <begin position="1300"/>
        <end position="1478"/>
    </location>
</feature>
<keyword evidence="28" id="KW-0238">DNA-binding</keyword>
<dbReference type="PROSITE" id="PS00028">
    <property type="entry name" value="ZINC_FINGER_C2H2_1"/>
    <property type="match status" value="11"/>
</dbReference>
<keyword evidence="23" id="KW-0832">Ubl conjugation</keyword>
<feature type="domain" description="C2H2-type" evidence="49">
    <location>
        <begin position="1006"/>
        <end position="1028"/>
    </location>
</feature>
<sequence>MELPNYSRQLLQQLYTLCKEQQFCDCTISIGTIYFRAHKLVLAAASLLFKTLLDNTDTISIDAAVVSPEEFALLLEMMYTGKLPVGKHNFSKIISLADSLQMFDVAVSCKNLLTSLVNCSVQGQVVRDVSAPSSESCRKETEMPQIAVLSSEGVGVSLSSLESSATPGGPVKAEAHEAIHTGTQEMSAGLPTAQEVPGDAEAPVETPHPAEAGSPSPAGQTWSGAKGSSTEPECERKRNELSFLLENENVFSDALLVTQDILKRLEECSEIKGPQKEIVMECLEGKGGCAVFQRILEKVRAESLDVQTVVSLLRLYQDSNPSVKAALSDPQPEDAAPVHPKGSTGEGKTLSVLLLEHKEDLIQCVTQLRPITEFLETAKEEFLPGTEKRVILNCCEGRTPKETIEDMLHRVTEEKTLTAESLVKLLQAVKMTFPNLDLLLENLQKLATSPSITVQPSPDDYGTELLRRYHENLSEIFTDSQMLLKMISHVKSIAPGEREVMEKLVKQGTGSGGLSSLMSAVLEKQTLSAVAIWQLLLAAQETKTCPLNMVMEEIRKEPGADAFFQAVTTPETAALEIVLRHSKLIIEAIQQRGEVKPFSLEEEQLARTLKEILSISSETTSPEASLRAVLSRAMEKSVSAIAICHLLCRVHKSFPSLQPVMQELAHIGFLTKENGEKEIWRLSNKSHLEANDKENEKAVEADCQPAEQNAQGDAGSLPEQQEKDTSASPDSGKKSFVCKACDKSFHFYCRLKVHMKRCRVAKSKQVQCKDCSETKGSKKELEKHQLEAHGTSGDPEVPKKKKKRLPVTCDLCGREFAHASGMQYHKLTEHFDEKPFSCEECGAKFAANSTLKNHLRLHTGDRPFMCKHCLMTFTQASALAYHTKKKHSEGKMYACQYCDAVFAQSIELSRHVRTHTGDKPYVCRDCGKGFRQANGLSIHLHTFHNIEDPYDCKKCRMSFPTLQDHRKHIHEVHSKEYHPCPTCGKIFSAPSMLERHMVTHVGGKPFSCGICNKAYQQLSGLWYHNRTHHPDVFAAQNHRSSKFSSLQCSSCDKTFPNTIEHKKHIKAEHADLKFHECEQCKELFPTPALLQVHIKCQHSGSQPFRCLYCAATFRFPGALQHHVTTEHFKQSESTFPCELCGELFTSQAQLDGHLESEHPKVIQTSEPAAPTEQVITLEETQLAGSQVFVTLPNSQTSQASSELVAVTVEDLLDGTVTLICGEANSAELAATGGWQLGLEKESILEPEDGAGLGEDGGPAQLLQKGSSKEEGNLPGASLLTTQGFGLSATCKSQGPMPKPPMNLLDTSTIHGDWGWLTYPAHGWDSINEVDESFHPIHTYQVCNVMSPNQNNWLRTSWVPRDGARRVYAEIKFTLRDCNSMPGVLGTCKETFNLYYLESDRDLGASTQESQFLKIDTIAADESFTGADLGVRRLKLNTEVRGVGPLSKRGFYLAFQDIGACLAILSLRIYYKKCPAMVRNLAAFSEAVTGADSSSLVEVRGQCVRHSEERDTPKMYCSAEGEWLVPIGKCVCSAGYEERRDACVACELGFYKSAPGDQLCARCPPHSHSAAPAAQTCRCDLSYYRATLDPPSTACTRPPSAPVNVISSVNGTSVTLEWAPPLDPGGRSDITYNAVCRRCPWTLSRCEACGSGTRFVPQQKSLVQASLLVANLLAHMNYSFWIEAVNGVSDLSSEPRQAAVVNITTNQAAPSQVVAIRQERAGQTSVSLLWQEPEQPNGIILEQPQAAGNEGEAEGGWVGTEGWITAAEAAHWAPGCLSSPHPHAPPYPTGPRYDTRTIVWICLTLITGLVVLLLLLICKKRHCGYSKAFQDSDEEKMHYQSGQAPPPVFLPLHHPPGKLPEPQFYTEPHTYEEPGRAGRGFTREIEASRIHIEKIIGSGESGEVCYGRLRVPGQPDVPVAIKALKAGYTERQRRDFLSEASIMGQFDHPNIIHLEGVVTRGRLAMIVTEYMENGSLDAFLRIHDGQFTIMQLVGMLRGVGAGMRYLSDLGYIHRDLAARNVLVDSNLVCKVSDFGLSRVLEDDPNAAYTTTGGKIPIRWTAPEAIAFRTFSSASDVWSFGVVMWEVLAYGERPYWNMTNRDVISSVEEGYRLPAPMGCPRALHQLMLDCWHKERTQRPRFSHIVSVLDALIRSPESLRATATAGRCPPPAFARSCFDLRGGGGGGGGLTVGDWLDSIRMGRYRDHFAAGGYSSLGMVLRMDAQDVRALGITLMGHQKKILGSIQTMRAQLTSTQGPRRHL</sequence>
<feature type="domain" description="C2H2-type" evidence="49">
    <location>
        <begin position="978"/>
        <end position="1005"/>
    </location>
</feature>
<dbReference type="SMART" id="SM01411">
    <property type="entry name" value="Ephrin_rec_like"/>
    <property type="match status" value="1"/>
</dbReference>
<evidence type="ECO:0000256" key="12">
    <source>
        <dbReference type="ARBA" id="ARBA00022679"/>
    </source>
</evidence>
<keyword evidence="21" id="KW-0862">Zinc</keyword>
<feature type="region of interest" description="Disordered" evidence="44">
    <location>
        <begin position="692"/>
        <end position="733"/>
    </location>
</feature>
<evidence type="ECO:0000256" key="18">
    <source>
        <dbReference type="ARBA" id="ARBA00022753"/>
    </source>
</evidence>
<dbReference type="FunFam" id="2.10.50.10:FF:000001">
    <property type="entry name" value="Ephrin type-A receptor 5"/>
    <property type="match status" value="1"/>
</dbReference>
<keyword evidence="35" id="KW-0966">Cell projection</keyword>
<dbReference type="Gene3D" id="3.30.160.60">
    <property type="entry name" value="Classic Zinc Finger"/>
    <property type="match status" value="10"/>
</dbReference>
<feature type="binding site" evidence="43">
    <location>
        <position position="1921"/>
    </location>
    <ligand>
        <name>ATP</name>
        <dbReference type="ChEBI" id="CHEBI:30616"/>
    </ligand>
</feature>
<dbReference type="EC" id="2.7.10.1" evidence="7"/>
<evidence type="ECO:0000256" key="23">
    <source>
        <dbReference type="ARBA" id="ARBA00022843"/>
    </source>
</evidence>
<evidence type="ECO:0000256" key="15">
    <source>
        <dbReference type="ARBA" id="ARBA00022729"/>
    </source>
</evidence>
<dbReference type="InterPro" id="IPR003961">
    <property type="entry name" value="FN3_dom"/>
</dbReference>
<evidence type="ECO:0000256" key="10">
    <source>
        <dbReference type="ARBA" id="ARBA00022499"/>
    </source>
</evidence>
<evidence type="ECO:0000256" key="14">
    <source>
        <dbReference type="ARBA" id="ARBA00022723"/>
    </source>
</evidence>
<dbReference type="SMART" id="SM00615">
    <property type="entry name" value="EPH_lbd"/>
    <property type="match status" value="1"/>
</dbReference>
<comment type="catalytic activity">
    <reaction evidence="36">
        <text>L-tyrosyl-[protein] + ATP = O-phospho-L-tyrosyl-[protein] + ADP + H(+)</text>
        <dbReference type="Rhea" id="RHEA:10596"/>
        <dbReference type="Rhea" id="RHEA-COMP:10136"/>
        <dbReference type="Rhea" id="RHEA-COMP:20101"/>
        <dbReference type="ChEBI" id="CHEBI:15378"/>
        <dbReference type="ChEBI" id="CHEBI:30616"/>
        <dbReference type="ChEBI" id="CHEBI:46858"/>
        <dbReference type="ChEBI" id="CHEBI:61978"/>
        <dbReference type="ChEBI" id="CHEBI:456216"/>
        <dbReference type="EC" id="2.7.10.1"/>
    </reaction>
</comment>
<dbReference type="FunFam" id="2.60.40.1770:FF:000001">
    <property type="entry name" value="Ephrin type-A receptor 5"/>
    <property type="match status" value="1"/>
</dbReference>
<dbReference type="Pfam" id="PF00536">
    <property type="entry name" value="SAM_1"/>
    <property type="match status" value="1"/>
</dbReference>
<feature type="domain" description="C2H2-type" evidence="49">
    <location>
        <begin position="864"/>
        <end position="892"/>
    </location>
</feature>
<dbReference type="SUPFAM" id="SSF56112">
    <property type="entry name" value="Protein kinase-like (PK-like)"/>
    <property type="match status" value="1"/>
</dbReference>
<dbReference type="STRING" id="885580.ENSFDAP00000014166"/>
<dbReference type="InterPro" id="IPR008266">
    <property type="entry name" value="Tyr_kinase_AS"/>
</dbReference>
<dbReference type="PROSITE" id="PS50105">
    <property type="entry name" value="SAM_DOMAIN"/>
    <property type="match status" value="1"/>
</dbReference>
<dbReference type="InterPro" id="IPR050449">
    <property type="entry name" value="Ephrin_rcpt_TKs"/>
</dbReference>
<dbReference type="PRINTS" id="PR00109">
    <property type="entry name" value="TYRKINASE"/>
</dbReference>
<keyword evidence="10" id="KW-1017">Isopeptide bond</keyword>
<evidence type="ECO:0000256" key="16">
    <source>
        <dbReference type="ARBA" id="ARBA00022737"/>
    </source>
</evidence>
<keyword evidence="18" id="KW-0967">Endosome</keyword>
<dbReference type="EMBL" id="KN122157">
    <property type="protein sequence ID" value="KFO32559.1"/>
    <property type="molecule type" value="Genomic_DNA"/>
</dbReference>
<keyword evidence="53" id="KW-1185">Reference proteome</keyword>
<evidence type="ECO:0000256" key="35">
    <source>
        <dbReference type="ARBA" id="ARBA00023273"/>
    </source>
</evidence>
<dbReference type="InterPro" id="IPR011333">
    <property type="entry name" value="SKP1/BTB/POZ_sf"/>
</dbReference>
<dbReference type="FunFam" id="1.10.510.10:FF:000130">
    <property type="entry name" value="Ephrin type-A receptor 7"/>
    <property type="match status" value="1"/>
</dbReference>
<keyword evidence="32" id="KW-0675">Receptor</keyword>
<dbReference type="PROSITE" id="PS50097">
    <property type="entry name" value="BTB"/>
    <property type="match status" value="1"/>
</dbReference>
<feature type="domain" description="C2H2-type" evidence="49">
    <location>
        <begin position="1046"/>
        <end position="1074"/>
    </location>
</feature>
<dbReference type="CDD" id="cd00063">
    <property type="entry name" value="FN3"/>
    <property type="match status" value="1"/>
</dbReference>
<evidence type="ECO:0000259" key="46">
    <source>
        <dbReference type="PROSITE" id="PS50011"/>
    </source>
</evidence>
<dbReference type="InterPro" id="IPR001426">
    <property type="entry name" value="Tyr_kinase_rcpt_V_CS"/>
</dbReference>
<evidence type="ECO:0000259" key="50">
    <source>
        <dbReference type="PROSITE" id="PS50853"/>
    </source>
</evidence>
<feature type="domain" description="C2H2-type" evidence="49">
    <location>
        <begin position="1075"/>
        <end position="1103"/>
    </location>
</feature>
<evidence type="ECO:0000256" key="33">
    <source>
        <dbReference type="ARBA" id="ARBA00023180"/>
    </source>
</evidence>
<evidence type="ECO:0000313" key="53">
    <source>
        <dbReference type="Proteomes" id="UP000028990"/>
    </source>
</evidence>
<evidence type="ECO:0000256" key="13">
    <source>
        <dbReference type="ARBA" id="ARBA00022692"/>
    </source>
</evidence>
<evidence type="ECO:0000256" key="4">
    <source>
        <dbReference type="ARBA" id="ARBA00004251"/>
    </source>
</evidence>
<dbReference type="PROSITE" id="PS00107">
    <property type="entry name" value="PROTEIN_KINASE_ATP"/>
    <property type="match status" value="1"/>
</dbReference>
<evidence type="ECO:0000256" key="27">
    <source>
        <dbReference type="ARBA" id="ARBA00023015"/>
    </source>
</evidence>
<evidence type="ECO:0000313" key="52">
    <source>
        <dbReference type="EMBL" id="KFO32559.1"/>
    </source>
</evidence>
<dbReference type="PROSITE" id="PS00791">
    <property type="entry name" value="RECEPTOR_TYR_KIN_V_2"/>
    <property type="match status" value="1"/>
</dbReference>
<evidence type="ECO:0000256" key="3">
    <source>
        <dbReference type="ARBA" id="ARBA00004146"/>
    </source>
</evidence>
<dbReference type="SUPFAM" id="SSF49265">
    <property type="entry name" value="Fibronectin type III"/>
    <property type="match status" value="1"/>
</dbReference>
<evidence type="ECO:0000256" key="8">
    <source>
        <dbReference type="ARBA" id="ARBA00022473"/>
    </source>
</evidence>
<dbReference type="InterPro" id="IPR000210">
    <property type="entry name" value="BTB/POZ_dom"/>
</dbReference>
<keyword evidence="34" id="KW-0539">Nucleus</keyword>
<evidence type="ECO:0000256" key="39">
    <source>
        <dbReference type="ARBA" id="ARBA00072206"/>
    </source>
</evidence>
<dbReference type="InterPro" id="IPR013087">
    <property type="entry name" value="Znf_C2H2_type"/>
</dbReference>
<evidence type="ECO:0000259" key="49">
    <source>
        <dbReference type="PROSITE" id="PS50157"/>
    </source>
</evidence>
<dbReference type="InterPro" id="IPR001245">
    <property type="entry name" value="Ser-Thr/Tyr_kinase_cat_dom"/>
</dbReference>
<dbReference type="GO" id="GO:0005886">
    <property type="term" value="C:plasma membrane"/>
    <property type="evidence" value="ECO:0007669"/>
    <property type="project" value="UniProtKB-SubCell"/>
</dbReference>
<dbReference type="FunFam" id="1.10.150.50:FF:000058">
    <property type="entry name" value="ephrin type-A receptor 8"/>
    <property type="match status" value="1"/>
</dbReference>
<dbReference type="InterPro" id="IPR000719">
    <property type="entry name" value="Prot_kinase_dom"/>
</dbReference>
<dbReference type="FunFam" id="3.30.160.60:FF:001792">
    <property type="entry name" value="Zinc finger and BTB domain-containing 40"/>
    <property type="match status" value="1"/>
</dbReference>
<dbReference type="InterPro" id="IPR008979">
    <property type="entry name" value="Galactose-bd-like_sf"/>
</dbReference>
<dbReference type="Pfam" id="PF14575">
    <property type="entry name" value="EphA2_TM"/>
    <property type="match status" value="1"/>
</dbReference>
<dbReference type="SMART" id="SM00355">
    <property type="entry name" value="ZnF_C2H2"/>
    <property type="match status" value="14"/>
</dbReference>
<evidence type="ECO:0000256" key="6">
    <source>
        <dbReference type="ARBA" id="ARBA00006991"/>
    </source>
</evidence>
<keyword evidence="8" id="KW-0217">Developmental protein</keyword>
<feature type="region of interest" description="Disordered" evidence="44">
    <location>
        <begin position="1246"/>
        <end position="1275"/>
    </location>
</feature>
<keyword evidence="30" id="KW-0829">Tyrosine-protein kinase</keyword>
<evidence type="ECO:0000256" key="40">
    <source>
        <dbReference type="ARBA" id="ARBA00079525"/>
    </source>
</evidence>
<dbReference type="InterPro" id="IPR013783">
    <property type="entry name" value="Ig-like_fold"/>
</dbReference>
<evidence type="ECO:0000256" key="28">
    <source>
        <dbReference type="ARBA" id="ARBA00023125"/>
    </source>
</evidence>
<dbReference type="SMART" id="SM00060">
    <property type="entry name" value="FN3"/>
    <property type="match status" value="1"/>
</dbReference>
<dbReference type="SMART" id="SM00454">
    <property type="entry name" value="SAM"/>
    <property type="match status" value="1"/>
</dbReference>
<keyword evidence="15" id="KW-0732">Signal</keyword>
<dbReference type="GO" id="GO:0030425">
    <property type="term" value="C:dendrite"/>
    <property type="evidence" value="ECO:0007669"/>
    <property type="project" value="TreeGrafter"/>
</dbReference>
<keyword evidence="26 45" id="KW-1133">Transmembrane helix</keyword>
<dbReference type="FunFam" id="2.60.40.10:FF:000190">
    <property type="entry name" value="Ephrin type-A receptor 7"/>
    <property type="match status" value="1"/>
</dbReference>
<dbReference type="InterPro" id="IPR001090">
    <property type="entry name" value="Ephrin_rcpt_lig-bd_dom"/>
</dbReference>
<feature type="domain" description="Fibronectin type-III" evidence="50">
    <location>
        <begin position="1597"/>
        <end position="1707"/>
    </location>
</feature>
<dbReference type="Proteomes" id="UP000028990">
    <property type="component" value="Unassembled WGS sequence"/>
</dbReference>
<dbReference type="GO" id="GO:0005634">
    <property type="term" value="C:nucleus"/>
    <property type="evidence" value="ECO:0007669"/>
    <property type="project" value="UniProtKB-SubCell"/>
</dbReference>
<comment type="function">
    <text evidence="1">May be involved in transcriptional regulation.</text>
</comment>
<evidence type="ECO:0000256" key="1">
    <source>
        <dbReference type="ARBA" id="ARBA00003767"/>
    </source>
</evidence>
<dbReference type="PROSITE" id="PS50011">
    <property type="entry name" value="PROTEIN_KINASE_DOM"/>
    <property type="match status" value="1"/>
</dbReference>
<dbReference type="Pfam" id="PF07714">
    <property type="entry name" value="PK_Tyr_Ser-Thr"/>
    <property type="match status" value="1"/>
</dbReference>
<name>A0A091DK99_FUKDA</name>
<organism evidence="52 53">
    <name type="scientific">Fukomys damarensis</name>
    <name type="common">Damaraland mole rat</name>
    <name type="synonym">Cryptomys damarensis</name>
    <dbReference type="NCBI Taxonomy" id="885580"/>
    <lineage>
        <taxon>Eukaryota</taxon>
        <taxon>Metazoa</taxon>
        <taxon>Chordata</taxon>
        <taxon>Craniata</taxon>
        <taxon>Vertebrata</taxon>
        <taxon>Euteleostomi</taxon>
        <taxon>Mammalia</taxon>
        <taxon>Eutheria</taxon>
        <taxon>Euarchontoglires</taxon>
        <taxon>Glires</taxon>
        <taxon>Rodentia</taxon>
        <taxon>Hystricomorpha</taxon>
        <taxon>Bathyergidae</taxon>
        <taxon>Fukomys</taxon>
    </lineage>
</organism>
<evidence type="ECO:0000256" key="29">
    <source>
        <dbReference type="ARBA" id="ARBA00023136"/>
    </source>
</evidence>
<evidence type="ECO:0000256" key="24">
    <source>
        <dbReference type="ARBA" id="ARBA00022889"/>
    </source>
</evidence>
<dbReference type="SUPFAM" id="SSF54695">
    <property type="entry name" value="POZ domain"/>
    <property type="match status" value="1"/>
</dbReference>
<keyword evidence="27" id="KW-0805">Transcription regulation</keyword>
<dbReference type="PANTHER" id="PTHR46877:SF7">
    <property type="entry name" value="EPHRIN TYPE-A RECEPTOR 8"/>
    <property type="match status" value="1"/>
</dbReference>
<proteinExistence type="inferred from homology"/>
<dbReference type="PROSITE" id="PS50853">
    <property type="entry name" value="FN3"/>
    <property type="match status" value="1"/>
</dbReference>
<evidence type="ECO:0000256" key="45">
    <source>
        <dbReference type="SAM" id="Phobius"/>
    </source>
</evidence>
<dbReference type="PANTHER" id="PTHR46877">
    <property type="entry name" value="EPH RECEPTOR A5"/>
    <property type="match status" value="1"/>
</dbReference>
<keyword evidence="33" id="KW-0325">Glycoprotein</keyword>
<dbReference type="FunFam" id="3.30.160.60:FF:000909">
    <property type="entry name" value="zinc finger and BTB domain-containing protein 40"/>
    <property type="match status" value="1"/>
</dbReference>
<dbReference type="eggNOG" id="KOG1721">
    <property type="taxonomic scope" value="Eukaryota"/>
</dbReference>
<dbReference type="Gene3D" id="3.30.710.10">
    <property type="entry name" value="Potassium Channel Kv1.1, Chain A"/>
    <property type="match status" value="1"/>
</dbReference>
<feature type="region of interest" description="Disordered" evidence="44">
    <location>
        <begin position="193"/>
        <end position="234"/>
    </location>
</feature>
<dbReference type="InterPro" id="IPR030404">
    <property type="entry name" value="ZBTB40_BTB_POZ_dom"/>
</dbReference>
<dbReference type="FunFam" id="3.30.160.60:FF:001154">
    <property type="entry name" value="zinc finger and BTB domain-containing protein 40"/>
    <property type="match status" value="1"/>
</dbReference>
<dbReference type="GO" id="GO:0007155">
    <property type="term" value="P:cell adhesion"/>
    <property type="evidence" value="ECO:0007669"/>
    <property type="project" value="UniProtKB-KW"/>
</dbReference>
<dbReference type="Gene3D" id="3.30.200.20">
    <property type="entry name" value="Phosphorylase Kinase, domain 1"/>
    <property type="match status" value="1"/>
</dbReference>
<dbReference type="GO" id="GO:0031901">
    <property type="term" value="C:early endosome membrane"/>
    <property type="evidence" value="ECO:0007669"/>
    <property type="project" value="UniProtKB-SubCell"/>
</dbReference>
<evidence type="ECO:0000256" key="26">
    <source>
        <dbReference type="ARBA" id="ARBA00022989"/>
    </source>
</evidence>
<dbReference type="GO" id="GO:0005005">
    <property type="term" value="F:transmembrane-ephrin receptor activity"/>
    <property type="evidence" value="ECO:0007669"/>
    <property type="project" value="TreeGrafter"/>
</dbReference>
<evidence type="ECO:0000256" key="44">
    <source>
        <dbReference type="SAM" id="MobiDB-lite"/>
    </source>
</evidence>
<gene>
    <name evidence="52" type="ORF">H920_06120</name>
</gene>
<evidence type="ECO:0000256" key="41">
    <source>
        <dbReference type="ARBA" id="ARBA00081907"/>
    </source>
</evidence>
<dbReference type="FunFam" id="3.30.200.20:FF:000143">
    <property type="entry name" value="Ephrin type-B receptor 6"/>
    <property type="match status" value="1"/>
</dbReference>
<dbReference type="InterPro" id="IPR027936">
    <property type="entry name" value="Eph_TM"/>
</dbReference>
<feature type="domain" description="C2H2-type" evidence="49">
    <location>
        <begin position="950"/>
        <end position="978"/>
    </location>
</feature>
<keyword evidence="12" id="KW-0808">Transferase</keyword>
<keyword evidence="17 43" id="KW-0547">Nucleotide-binding</keyword>
<evidence type="ECO:0000256" key="9">
    <source>
        <dbReference type="ARBA" id="ARBA00022475"/>
    </source>
</evidence>
<evidence type="ECO:0000256" key="42">
    <source>
        <dbReference type="PROSITE-ProRule" id="PRU00042"/>
    </source>
</evidence>
<dbReference type="SUPFAM" id="SSF57667">
    <property type="entry name" value="beta-beta-alpha zinc fingers"/>
    <property type="match status" value="6"/>
</dbReference>
<feature type="domain" description="SAM" evidence="48">
    <location>
        <begin position="2188"/>
        <end position="2248"/>
    </location>
</feature>
<comment type="function">
    <text evidence="37">Receptor tyrosine kinase which binds promiscuously GPI-anchored ephrin-A family ligands residing on adjacent cells, leading to contact-dependent bidirectional signaling into neighboring cells. The signaling pathway downstream of the receptor is referred to as forward signaling while the signaling pathway downstream of the ephrin ligand is referred to as reverse signaling. The GPI-anchored ephrin-A EFNA2, EFNA3, and EFNA5 are able to activate EPHA8 through phosphorylation. With EFNA5 may regulate integrin-mediated cell adhesion and migration on fibronectin substrate but also neurite outgrowth. During development of the nervous system also plays a role in axon guidance. Downstream effectors of the EPHA8 signaling pathway include FYN which promotes cell adhesion upon activation by EPHA8 and the MAP kinases in the stimulation of neurite outgrowth.</text>
</comment>
<evidence type="ECO:0000259" key="51">
    <source>
        <dbReference type="PROSITE" id="PS51550"/>
    </source>
</evidence>
<dbReference type="FunFam" id="3.30.160.60:FF:000696">
    <property type="entry name" value="Zinc finger and BTB domain containing 40"/>
    <property type="match status" value="1"/>
</dbReference>
<evidence type="ECO:0000256" key="38">
    <source>
        <dbReference type="ARBA" id="ARBA00064816"/>
    </source>
</evidence>
<evidence type="ECO:0000256" key="21">
    <source>
        <dbReference type="ARBA" id="ARBA00022833"/>
    </source>
</evidence>
<dbReference type="GO" id="GO:0003677">
    <property type="term" value="F:DNA binding"/>
    <property type="evidence" value="ECO:0007669"/>
    <property type="project" value="UniProtKB-KW"/>
</dbReference>
<feature type="domain" description="C2H2-type" evidence="49">
    <location>
        <begin position="807"/>
        <end position="835"/>
    </location>
</feature>
<dbReference type="FunFam" id="3.30.160.60:FF:001143">
    <property type="entry name" value="zinc finger and BTB domain-containing protein 40"/>
    <property type="match status" value="1"/>
</dbReference>
<evidence type="ECO:0000259" key="48">
    <source>
        <dbReference type="PROSITE" id="PS50105"/>
    </source>
</evidence>
<evidence type="ECO:0000256" key="25">
    <source>
        <dbReference type="ARBA" id="ARBA00022902"/>
    </source>
</evidence>
<dbReference type="Gene3D" id="1.10.150.50">
    <property type="entry name" value="Transcription Factor, Ets-1"/>
    <property type="match status" value="1"/>
</dbReference>
<dbReference type="Pfam" id="PF01404">
    <property type="entry name" value="Ephrin_lbd"/>
    <property type="match status" value="1"/>
</dbReference>
<keyword evidence="25" id="KW-0524">Neurogenesis</keyword>
<keyword evidence="14" id="KW-0479">Metal-binding</keyword>
<dbReference type="CDD" id="cd18225">
    <property type="entry name" value="BTB_POZ_ZBTB40"/>
    <property type="match status" value="1"/>
</dbReference>
<dbReference type="InterPro" id="IPR036236">
    <property type="entry name" value="Znf_C2H2_sf"/>
</dbReference>
<dbReference type="SMART" id="SM00219">
    <property type="entry name" value="TyrKc"/>
    <property type="match status" value="1"/>
</dbReference>
<dbReference type="GO" id="GO:0005524">
    <property type="term" value="F:ATP binding"/>
    <property type="evidence" value="ECO:0007669"/>
    <property type="project" value="UniProtKB-UniRule"/>
</dbReference>
<keyword evidence="29 45" id="KW-0472">Membrane</keyword>
<dbReference type="SUPFAM" id="SSF49785">
    <property type="entry name" value="Galactose-binding domain-like"/>
    <property type="match status" value="1"/>
</dbReference>
<evidence type="ECO:0000256" key="11">
    <source>
        <dbReference type="ARBA" id="ARBA00022553"/>
    </source>
</evidence>
<reference evidence="52 53" key="1">
    <citation type="submission" date="2013-11" db="EMBL/GenBank/DDBJ databases">
        <title>The Damaraland mole rat (Fukomys damarensis) genome and evolution of African mole rats.</title>
        <authorList>
            <person name="Gladyshev V.N."/>
            <person name="Fang X."/>
        </authorList>
    </citation>
    <scope>NUCLEOTIDE SEQUENCE [LARGE SCALE GENOMIC DNA]</scope>
    <source>
        <tissue evidence="52">Liver</tissue>
    </source>
</reference>
<dbReference type="InterPro" id="IPR036116">
    <property type="entry name" value="FN3_sf"/>
</dbReference>
<dbReference type="InterPro" id="IPR013761">
    <property type="entry name" value="SAM/pointed_sf"/>
</dbReference>
<keyword evidence="11" id="KW-0597">Phosphoprotein</keyword>
<dbReference type="InterPro" id="IPR017441">
    <property type="entry name" value="Protein_kinase_ATP_BS"/>
</dbReference>
<keyword evidence="31" id="KW-0804">Transcription</keyword>
<keyword evidence="16" id="KW-0677">Repeat</keyword>
<dbReference type="PROSITE" id="PS00109">
    <property type="entry name" value="PROTEIN_KINASE_TYR"/>
    <property type="match status" value="1"/>
</dbReference>
<dbReference type="GO" id="GO:0007411">
    <property type="term" value="P:axon guidance"/>
    <property type="evidence" value="ECO:0007669"/>
    <property type="project" value="TreeGrafter"/>
</dbReference>
<evidence type="ECO:0000256" key="32">
    <source>
        <dbReference type="ARBA" id="ARBA00023170"/>
    </source>
</evidence>
<keyword evidence="19 42" id="KW-0863">Zinc-finger</keyword>
<feature type="domain" description="C2H2-type" evidence="49">
    <location>
        <begin position="893"/>
        <end position="920"/>
    </location>
</feature>
<dbReference type="PROSITE" id="PS00790">
    <property type="entry name" value="RECEPTOR_TYR_KIN_V_1"/>
    <property type="match status" value="1"/>
</dbReference>
<dbReference type="SUPFAM" id="SSF47769">
    <property type="entry name" value="SAM/Pointed domain"/>
    <property type="match status" value="1"/>
</dbReference>
<evidence type="ECO:0000256" key="22">
    <source>
        <dbReference type="ARBA" id="ARBA00022840"/>
    </source>
</evidence>
<evidence type="ECO:0000256" key="17">
    <source>
        <dbReference type="ARBA" id="ARBA00022741"/>
    </source>
</evidence>
<evidence type="ECO:0000256" key="43">
    <source>
        <dbReference type="PROSITE-ProRule" id="PRU10141"/>
    </source>
</evidence>
<evidence type="ECO:0000256" key="5">
    <source>
        <dbReference type="ARBA" id="ARBA00004316"/>
    </source>
</evidence>
<keyword evidence="9" id="KW-1003">Cell membrane</keyword>
<feature type="domain" description="C2H2-type" evidence="49">
    <location>
        <begin position="1135"/>
        <end position="1158"/>
    </location>
</feature>
<dbReference type="InterPro" id="IPR001660">
    <property type="entry name" value="SAM"/>
</dbReference>
<comment type="similarity">
    <text evidence="6">Belongs to the krueppel C2H2-type zinc-finger protein family.</text>
</comment>
<dbReference type="FunFam" id="2.60.120.260:FF:000001">
    <property type="entry name" value="Ephrin type-A receptor 7"/>
    <property type="match status" value="1"/>
</dbReference>
<keyword evidence="22 43" id="KW-0067">ATP-binding</keyword>
<evidence type="ECO:0000256" key="36">
    <source>
        <dbReference type="ARBA" id="ARBA00051243"/>
    </source>
</evidence>
<dbReference type="Pfam" id="PF00041">
    <property type="entry name" value="fn3"/>
    <property type="match status" value="1"/>
</dbReference>
<evidence type="ECO:0000256" key="31">
    <source>
        <dbReference type="ARBA" id="ARBA00023163"/>
    </source>
</evidence>
<dbReference type="FunFam" id="3.30.160.60:FF:001061">
    <property type="entry name" value="zinc finger and BTB domain-containing protein 40"/>
    <property type="match status" value="1"/>
</dbReference>
<evidence type="ECO:0000256" key="20">
    <source>
        <dbReference type="ARBA" id="ARBA00022777"/>
    </source>
</evidence>
<evidence type="ECO:0000256" key="37">
    <source>
        <dbReference type="ARBA" id="ARBA00053803"/>
    </source>
</evidence>
<dbReference type="Pfam" id="PF25599">
    <property type="entry name" value="Ephrin_CRD"/>
    <property type="match status" value="1"/>
</dbReference>
<dbReference type="Gene3D" id="2.10.50.10">
    <property type="entry name" value="Tumor Necrosis Factor Receptor, subunit A, domain 2"/>
    <property type="match status" value="1"/>
</dbReference>
<evidence type="ECO:0000256" key="2">
    <source>
        <dbReference type="ARBA" id="ARBA00004123"/>
    </source>
</evidence>
<evidence type="ECO:0000256" key="30">
    <source>
        <dbReference type="ARBA" id="ARBA00023137"/>
    </source>
</evidence>
<feature type="compositionally biased region" description="Polar residues" evidence="44">
    <location>
        <begin position="217"/>
        <end position="231"/>
    </location>
</feature>
<feature type="region of interest" description="Disordered" evidence="44">
    <location>
        <begin position="323"/>
        <end position="344"/>
    </location>
</feature>
<evidence type="ECO:0000256" key="19">
    <source>
        <dbReference type="ARBA" id="ARBA00022771"/>
    </source>
</evidence>
<dbReference type="Gene3D" id="1.10.510.10">
    <property type="entry name" value="Transferase(Phosphotransferase) domain 1"/>
    <property type="match status" value="1"/>
</dbReference>
<dbReference type="Pfam" id="PF00651">
    <property type="entry name" value="BTB"/>
    <property type="match status" value="1"/>
</dbReference>
<dbReference type="FunFam" id="3.30.160.60:FF:000917">
    <property type="entry name" value="Zinc finger and BTB domain containing 40"/>
    <property type="match status" value="1"/>
</dbReference>
<evidence type="ECO:0000256" key="34">
    <source>
        <dbReference type="ARBA" id="ARBA00023242"/>
    </source>
</evidence>
<dbReference type="PROSITE" id="PS51550">
    <property type="entry name" value="EPH_LBD"/>
    <property type="match status" value="1"/>
</dbReference>
<dbReference type="Gene3D" id="2.60.40.1770">
    <property type="entry name" value="ephrin a2 ectodomain"/>
    <property type="match status" value="1"/>
</dbReference>
<dbReference type="CDD" id="cd09550">
    <property type="entry name" value="SAM_EPH-A8"/>
    <property type="match status" value="1"/>
</dbReference>
<feature type="domain" description="C2H2-type" evidence="49">
    <location>
        <begin position="836"/>
        <end position="863"/>
    </location>
</feature>
<feature type="domain" description="C2H2-type" evidence="49">
    <location>
        <begin position="921"/>
        <end position="949"/>
    </location>
</feature>
<dbReference type="Gene3D" id="2.60.120.260">
    <property type="entry name" value="Galactose-binding domain-like"/>
    <property type="match status" value="1"/>
</dbReference>
<protein>
    <recommendedName>
        <fullName evidence="39">Ephrin type-A receptor 8</fullName>
        <ecNumber evidence="7">2.7.10.1</ecNumber>
    </recommendedName>
    <alternativeName>
        <fullName evidence="40">EPH- and ELK-related kinase</fullName>
    </alternativeName>
    <alternativeName>
        <fullName evidence="41">Tyrosine-protein kinase receptor EEK</fullName>
    </alternativeName>
</protein>
<dbReference type="SMART" id="SM00225">
    <property type="entry name" value="BTB"/>
    <property type="match status" value="1"/>
</dbReference>
<feature type="domain" description="Protein kinase" evidence="46">
    <location>
        <begin position="1889"/>
        <end position="2150"/>
    </location>
</feature>
<dbReference type="FunFam" id="3.30.710.10:FF:000058">
    <property type="entry name" value="Zinc finger and BTB domain containing 40"/>
    <property type="match status" value="1"/>
</dbReference>
<feature type="domain" description="BTB" evidence="47">
    <location>
        <begin position="24"/>
        <end position="87"/>
    </location>
</feature>
<dbReference type="Pfam" id="PF00096">
    <property type="entry name" value="zf-C2H2"/>
    <property type="match status" value="4"/>
</dbReference>
<comment type="subcellular location">
    <subcellularLocation>
        <location evidence="4">Cell membrane</location>
        <topology evidence="4">Single-pass type I membrane protein</topology>
    </subcellularLocation>
    <subcellularLocation>
        <location evidence="5">Cell projection</location>
    </subcellularLocation>
    <subcellularLocation>
        <location evidence="3">Early endosome membrane</location>
    </subcellularLocation>
    <subcellularLocation>
        <location evidence="2">Nucleus</location>
    </subcellularLocation>
</comment>
<dbReference type="InterPro" id="IPR020635">
    <property type="entry name" value="Tyr_kinase_cat_dom"/>
</dbReference>
<dbReference type="PROSITE" id="PS50157">
    <property type="entry name" value="ZINC_FINGER_C2H2_2"/>
    <property type="match status" value="11"/>
</dbReference>
<dbReference type="FunFam" id="3.30.160.60:FF:001640">
    <property type="entry name" value="Zinc finger and BTB domain containing 40"/>
    <property type="match status" value="1"/>
</dbReference>
<evidence type="ECO:0000259" key="47">
    <source>
        <dbReference type="PROSITE" id="PS50097"/>
    </source>
</evidence>
<feature type="transmembrane region" description="Helical" evidence="45">
    <location>
        <begin position="1797"/>
        <end position="1816"/>
    </location>
</feature>